<evidence type="ECO:0000313" key="3">
    <source>
        <dbReference type="Proteomes" id="UP000032900"/>
    </source>
</evidence>
<dbReference type="STRING" id="1236989.JCM15548_13056"/>
<evidence type="ECO:0000256" key="1">
    <source>
        <dbReference type="SAM" id="Phobius"/>
    </source>
</evidence>
<reference evidence="2 3" key="1">
    <citation type="journal article" date="2015" name="Microbes Environ.">
        <title>Distribution and evolution of nitrogen fixation genes in the phylum bacteroidetes.</title>
        <authorList>
            <person name="Inoue J."/>
            <person name="Oshima K."/>
            <person name="Suda W."/>
            <person name="Sakamoto M."/>
            <person name="Iino T."/>
            <person name="Noda S."/>
            <person name="Hongoh Y."/>
            <person name="Hattori M."/>
            <person name="Ohkuma M."/>
        </authorList>
    </citation>
    <scope>NUCLEOTIDE SEQUENCE [LARGE SCALE GENOMIC DNA]</scope>
    <source>
        <strain evidence="2">JCM 15548</strain>
    </source>
</reference>
<protein>
    <submittedName>
        <fullName evidence="2">Uncharacterized protein</fullName>
    </submittedName>
</protein>
<feature type="transmembrane region" description="Helical" evidence="1">
    <location>
        <begin position="35"/>
        <end position="57"/>
    </location>
</feature>
<keyword evidence="3" id="KW-1185">Reference proteome</keyword>
<dbReference type="EMBL" id="BAZW01000029">
    <property type="protein sequence ID" value="GAO30750.1"/>
    <property type="molecule type" value="Genomic_DNA"/>
</dbReference>
<keyword evidence="1" id="KW-0812">Transmembrane</keyword>
<sequence length="107" mass="12481">MIFTKFTSWFKNLPTMAIWIVLFLFYFTIGAQLSLVRGLVLAAVLTPIQFTVYTLNLKRFMPRYYDTNKKKFRLNNTVLILLLATLGVSLESIYFHFNPDMAPPHRG</sequence>
<comment type="caution">
    <text evidence="2">The sequence shown here is derived from an EMBL/GenBank/DDBJ whole genome shotgun (WGS) entry which is preliminary data.</text>
</comment>
<organism evidence="2 3">
    <name type="scientific">Geofilum rubicundum JCM 15548</name>
    <dbReference type="NCBI Taxonomy" id="1236989"/>
    <lineage>
        <taxon>Bacteria</taxon>
        <taxon>Pseudomonadati</taxon>
        <taxon>Bacteroidota</taxon>
        <taxon>Bacteroidia</taxon>
        <taxon>Marinilabiliales</taxon>
        <taxon>Marinilabiliaceae</taxon>
        <taxon>Geofilum</taxon>
    </lineage>
</organism>
<accession>A0A0E9M0T1</accession>
<keyword evidence="1" id="KW-0472">Membrane</keyword>
<gene>
    <name evidence="2" type="ORF">JCM15548_13056</name>
</gene>
<dbReference type="AlphaFoldDB" id="A0A0E9M0T1"/>
<evidence type="ECO:0000313" key="2">
    <source>
        <dbReference type="EMBL" id="GAO30750.1"/>
    </source>
</evidence>
<proteinExistence type="predicted"/>
<dbReference type="RefSeq" id="WP_227625789.1">
    <property type="nucleotide sequence ID" value="NZ_BAZW01000029.1"/>
</dbReference>
<name>A0A0E9M0T1_9BACT</name>
<dbReference type="Proteomes" id="UP000032900">
    <property type="component" value="Unassembled WGS sequence"/>
</dbReference>
<keyword evidence="1" id="KW-1133">Transmembrane helix</keyword>
<feature type="transmembrane region" description="Helical" evidence="1">
    <location>
        <begin position="12"/>
        <end position="29"/>
    </location>
</feature>
<feature type="transmembrane region" description="Helical" evidence="1">
    <location>
        <begin position="78"/>
        <end position="97"/>
    </location>
</feature>